<evidence type="ECO:0000256" key="1">
    <source>
        <dbReference type="ARBA" id="ARBA00004147"/>
    </source>
</evidence>
<dbReference type="InterPro" id="IPR000263">
    <property type="entry name" value="GV_A/BR1_coat"/>
</dbReference>
<dbReference type="GO" id="GO:0019028">
    <property type="term" value="C:viral capsid"/>
    <property type="evidence" value="ECO:0007669"/>
    <property type="project" value="InterPro"/>
</dbReference>
<keyword evidence="10 17" id="KW-1043">Host membrane</keyword>
<sequence length="269" mass="30766">MAIGNYTKTPPKGYGVRNYRNYGRTYQFRTLKNWRRPEGRSLRWFRRPSKAVVDLFGDDSSRQFRPKELTEVQRGTDYVVSNNRYVTTYVTYPSKTRIGTSNRTTSFIRVNGLKMSGTVSVRSTGMETDVDSVHVPFGLMSIVVVRDKKPKLYSGAQPLMPFVELFGSVESCKGTLKVADQHRDRFILLRQTSFMVTGLHGTAMKRFNVSNCIPSSYNTWVTFKDEDENNCTGQYSNTARNALLVYYVWLSDVPSHAEVYSNLTLNYVG</sequence>
<keyword evidence="6 17" id="KW-0813">Transport</keyword>
<evidence type="ECO:0000256" key="13">
    <source>
        <dbReference type="ARBA" id="ARBA00023136"/>
    </source>
</evidence>
<evidence type="ECO:0000256" key="9">
    <source>
        <dbReference type="ARBA" id="ARBA00022581"/>
    </source>
</evidence>
<evidence type="ECO:0000256" key="6">
    <source>
        <dbReference type="ARBA" id="ARBA00022448"/>
    </source>
</evidence>
<dbReference type="GeneID" id="65246937"/>
<dbReference type="PRINTS" id="PR00223">
    <property type="entry name" value="GEMCOATARBR1"/>
</dbReference>
<keyword evidence="13 17" id="KW-0472">Membrane</keyword>
<evidence type="ECO:0000256" key="12">
    <source>
        <dbReference type="ARBA" id="ARBA00023125"/>
    </source>
</evidence>
<dbReference type="KEGG" id="vg:65246937"/>
<evidence type="ECO:0000256" key="11">
    <source>
        <dbReference type="ARBA" id="ARBA00023031"/>
    </source>
</evidence>
<evidence type="ECO:0000256" key="5">
    <source>
        <dbReference type="ARBA" id="ARBA00014908"/>
    </source>
</evidence>
<dbReference type="GO" id="GO:0046740">
    <property type="term" value="P:transport of virus in host, cell to cell"/>
    <property type="evidence" value="ECO:0007669"/>
    <property type="project" value="UniProtKB-KW"/>
</dbReference>
<dbReference type="GO" id="GO:0043657">
    <property type="term" value="C:host cell"/>
    <property type="evidence" value="ECO:0007669"/>
    <property type="project" value="InterPro"/>
</dbReference>
<dbReference type="GO" id="GO:0003697">
    <property type="term" value="F:single-stranded DNA binding"/>
    <property type="evidence" value="ECO:0007669"/>
    <property type="project" value="InterPro"/>
</dbReference>
<evidence type="ECO:0000256" key="3">
    <source>
        <dbReference type="ARBA" id="ARBA00004501"/>
    </source>
</evidence>
<evidence type="ECO:0000256" key="2">
    <source>
        <dbReference type="ARBA" id="ARBA00004192"/>
    </source>
</evidence>
<dbReference type="GO" id="GO:0030430">
    <property type="term" value="C:host cell cytoplasm"/>
    <property type="evidence" value="ECO:0007669"/>
    <property type="project" value="UniProtKB-SubCell"/>
</dbReference>
<dbReference type="Proteomes" id="UP000593759">
    <property type="component" value="Genome"/>
</dbReference>
<evidence type="ECO:0000313" key="18">
    <source>
        <dbReference type="EMBL" id="QDQ17822.1"/>
    </source>
</evidence>
<keyword evidence="11 17" id="KW-0916">Viral movement protein</keyword>
<comment type="function">
    <text evidence="15 17">Binds to the genomic viral ssDNA, shuttles it into and out of the cell nucleus. Begomoviruses use 2 proteins to transport their DNA from cell to cell. The nuclear shuttle protein (NSP) shuttles it between nucleus and cytoplasm and the movement protein (MP) probably transports the DNA-NSP complex to the cell periphery and facilitates movement across the cell wall.</text>
</comment>
<comment type="subunit">
    <text evidence="16 17">Binds to single-stranded and double-stranded viral DNA. Interacts with the host nuclear shuttle interacting (NSI) protein. This interaction may allow NSP to recruit NSI monomers to the viral genome and thus regulate nuclear export of viral genome by NSP.</text>
</comment>
<dbReference type="EMBL" id="MK116876">
    <property type="protein sequence ID" value="QDQ17822.1"/>
    <property type="molecule type" value="Genomic_DNA"/>
</dbReference>
<evidence type="ECO:0000313" key="19">
    <source>
        <dbReference type="Proteomes" id="UP000593759"/>
    </source>
</evidence>
<dbReference type="GO" id="GO:0051027">
    <property type="term" value="P:DNA transport"/>
    <property type="evidence" value="ECO:0007669"/>
    <property type="project" value="InterPro"/>
</dbReference>
<evidence type="ECO:0000256" key="15">
    <source>
        <dbReference type="ARBA" id="ARBA00025176"/>
    </source>
</evidence>
<gene>
    <name evidence="18" type="primary">BV1</name>
</gene>
<dbReference type="RefSeq" id="YP_010087323.1">
    <property type="nucleotide sequence ID" value="NC_055539.1"/>
</dbReference>
<evidence type="ECO:0000256" key="10">
    <source>
        <dbReference type="ARBA" id="ARBA00022870"/>
    </source>
</evidence>
<evidence type="ECO:0000256" key="4">
    <source>
        <dbReference type="ARBA" id="ARBA00005789"/>
    </source>
</evidence>
<keyword evidence="19" id="KW-1185">Reference proteome</keyword>
<dbReference type="InterPro" id="IPR001530">
    <property type="entry name" value="Gemini_BR1"/>
</dbReference>
<reference evidence="18 19" key="2">
    <citation type="submission" date="2018-10" db="EMBL/GenBank/DDBJ databases">
        <authorList>
            <person name="Manivannan K."/>
            <person name="Renukadevi P."/>
            <person name="Malathi V.G."/>
            <person name="Karthikeyan G."/>
            <person name="Balakrishnan N."/>
        </authorList>
    </citation>
    <scope>NUCLEOTIDE SEQUENCE [LARGE SCALE GENOMIC DNA]</scope>
    <source>
        <strain evidence="19">severe</strain>
    </source>
</reference>
<protein>
    <recommendedName>
        <fullName evidence="5 17">Nuclear shuttle protein</fullName>
        <shortName evidence="17">NSP</shortName>
    </recommendedName>
</protein>
<reference evidence="19" key="1">
    <citation type="submission" date="2018-06" db="EMBL/GenBank/DDBJ databases">
        <authorList>
            <person name="Renukadevi P."/>
            <person name="Manivannan K."/>
            <person name="Suruthi V."/>
            <person name="Malathi V.G."/>
            <person name="Balakrishnan N."/>
        </authorList>
    </citation>
    <scope>NUCLEOTIDE SEQUENCE [LARGE SCALE GENOMIC DNA]</scope>
    <source>
        <strain evidence="19">severe</strain>
    </source>
</reference>
<proteinExistence type="inferred from homology"/>
<evidence type="ECO:0000256" key="7">
    <source>
        <dbReference type="ARBA" id="ARBA00022511"/>
    </source>
</evidence>
<dbReference type="PRINTS" id="PR00225">
    <property type="entry name" value="GEMCOATBR1"/>
</dbReference>
<evidence type="ECO:0000256" key="17">
    <source>
        <dbReference type="RuleBase" id="RU363026"/>
    </source>
</evidence>
<dbReference type="GO" id="GO:0042025">
    <property type="term" value="C:host cell nucleus"/>
    <property type="evidence" value="ECO:0007669"/>
    <property type="project" value="UniProtKB-SubCell"/>
</dbReference>
<dbReference type="GO" id="GO:0020002">
    <property type="term" value="C:host cell plasma membrane"/>
    <property type="evidence" value="ECO:0007669"/>
    <property type="project" value="UniProtKB-SubCell"/>
</dbReference>
<dbReference type="Pfam" id="PF00844">
    <property type="entry name" value="Gemini_coat"/>
    <property type="match status" value="1"/>
</dbReference>
<keyword evidence="7 17" id="KW-1032">Host cell membrane</keyword>
<evidence type="ECO:0000256" key="14">
    <source>
        <dbReference type="ARBA" id="ARBA00023200"/>
    </source>
</evidence>
<organism evidence="18 19">
    <name type="scientific">Bitter gourd yellow mosaic virus</name>
    <dbReference type="NCBI Taxonomy" id="2486070"/>
    <lineage>
        <taxon>Viruses</taxon>
        <taxon>Monodnaviria</taxon>
        <taxon>Shotokuvirae</taxon>
        <taxon>Cressdnaviricota</taxon>
        <taxon>Repensiviricetes</taxon>
        <taxon>Geplafuvirales</taxon>
        <taxon>Geminiviridae</taxon>
        <taxon>Begomovirus</taxon>
        <taxon>Begomovirus momordicae</taxon>
    </lineage>
</organism>
<dbReference type="GO" id="GO:0005198">
    <property type="term" value="F:structural molecule activity"/>
    <property type="evidence" value="ECO:0007669"/>
    <property type="project" value="InterPro"/>
</dbReference>
<evidence type="ECO:0000256" key="16">
    <source>
        <dbReference type="ARBA" id="ARBA00026026"/>
    </source>
</evidence>
<keyword evidence="14 17" id="KW-1035">Host cytoplasm</keyword>
<accession>A0A5P1MAV6</accession>
<comment type="similarity">
    <text evidence="4 17">Belongs to the begomovirus nuclear shuttle protein family.</text>
</comment>
<keyword evidence="8 17" id="KW-1048">Host nucleus</keyword>
<evidence type="ECO:0000256" key="8">
    <source>
        <dbReference type="ARBA" id="ARBA00022562"/>
    </source>
</evidence>
<keyword evidence="12 17" id="KW-0238">DNA-binding</keyword>
<keyword evidence="9 17" id="KW-0945">Host-virus interaction</keyword>
<comment type="subcellular location">
    <subcellularLocation>
        <location evidence="3 17">Host cell membrane</location>
        <topology evidence="3 17">Peripheral membrane protein</topology>
        <orientation evidence="3 17">Cytoplasmic side</orientation>
    </subcellularLocation>
    <subcellularLocation>
        <location evidence="2 17">Host cytoplasm</location>
    </subcellularLocation>
    <subcellularLocation>
        <location evidence="1 17">Host nucleus</location>
    </subcellularLocation>
</comment>
<name>A0A5P1MAV6_9GEMI</name>